<dbReference type="OMA" id="IKITECY"/>
<dbReference type="PANTHER" id="PTHR37557">
    <property type="entry name" value="115 KDA PROTEIN IN TYPE-1 RETROTRANSPOSABLE ELEMENT R1DM-LIKE PROTEIN-RELATED-RELATED"/>
    <property type="match status" value="1"/>
</dbReference>
<dbReference type="Proteomes" id="UP000007266">
    <property type="component" value="Unassembled WGS sequence"/>
</dbReference>
<dbReference type="InParanoid" id="D7EKI5"/>
<protein>
    <submittedName>
        <fullName evidence="2">115 kDa protein in type-1 retrotransposable element R1DM-like Protein</fullName>
    </submittedName>
</protein>
<dbReference type="eggNOG" id="KOG1075">
    <property type="taxonomic scope" value="Eukaryota"/>
</dbReference>
<feature type="domain" description="Reverse transcriptase" evidence="1">
    <location>
        <begin position="118"/>
        <end position="380"/>
    </location>
</feature>
<dbReference type="CDD" id="cd01650">
    <property type="entry name" value="RT_nLTR_like"/>
    <property type="match status" value="1"/>
</dbReference>
<reference evidence="2 3" key="2">
    <citation type="journal article" date="2010" name="Nucleic Acids Res.">
        <title>BeetleBase in 2010: revisions to provide comprehensive genomic information for Tribolium castaneum.</title>
        <authorList>
            <person name="Kim H.S."/>
            <person name="Murphy T."/>
            <person name="Xia J."/>
            <person name="Caragea D."/>
            <person name="Park Y."/>
            <person name="Beeman R.W."/>
            <person name="Lorenzen M.D."/>
            <person name="Butcher S."/>
            <person name="Manak J.R."/>
            <person name="Brown S.J."/>
        </authorList>
    </citation>
    <scope>NUCLEOTIDE SEQUENCE [LARGE SCALE GENOMIC DNA]</scope>
    <source>
        <strain evidence="2 3">Georgia GA2</strain>
    </source>
</reference>
<gene>
    <name evidence="2" type="primary">GLEAN_02103</name>
    <name evidence="2" type="ORF">TcasGA2_TC002103</name>
</gene>
<name>D7EKI5_TRICA</name>
<dbReference type="AlphaFoldDB" id="D7EKI5"/>
<reference evidence="2 3" key="1">
    <citation type="journal article" date="2008" name="Nature">
        <title>The genome of the model beetle and pest Tribolium castaneum.</title>
        <authorList>
            <consortium name="Tribolium Genome Sequencing Consortium"/>
            <person name="Richards S."/>
            <person name="Gibbs R.A."/>
            <person name="Weinstock G.M."/>
            <person name="Brown S.J."/>
            <person name="Denell R."/>
            <person name="Beeman R.W."/>
            <person name="Gibbs R."/>
            <person name="Beeman R.W."/>
            <person name="Brown S.J."/>
            <person name="Bucher G."/>
            <person name="Friedrich M."/>
            <person name="Grimmelikhuijzen C.J."/>
            <person name="Klingler M."/>
            <person name="Lorenzen M."/>
            <person name="Richards S."/>
            <person name="Roth S."/>
            <person name="Schroder R."/>
            <person name="Tautz D."/>
            <person name="Zdobnov E.M."/>
            <person name="Muzny D."/>
            <person name="Gibbs R.A."/>
            <person name="Weinstock G.M."/>
            <person name="Attaway T."/>
            <person name="Bell S."/>
            <person name="Buhay C.J."/>
            <person name="Chandrabose M.N."/>
            <person name="Chavez D."/>
            <person name="Clerk-Blankenburg K.P."/>
            <person name="Cree A."/>
            <person name="Dao M."/>
            <person name="Davis C."/>
            <person name="Chacko J."/>
            <person name="Dinh H."/>
            <person name="Dugan-Rocha S."/>
            <person name="Fowler G."/>
            <person name="Garner T.T."/>
            <person name="Garnes J."/>
            <person name="Gnirke A."/>
            <person name="Hawes A."/>
            <person name="Hernandez J."/>
            <person name="Hines S."/>
            <person name="Holder M."/>
            <person name="Hume J."/>
            <person name="Jhangiani S.N."/>
            <person name="Joshi V."/>
            <person name="Khan Z.M."/>
            <person name="Jackson L."/>
            <person name="Kovar C."/>
            <person name="Kowis A."/>
            <person name="Lee S."/>
            <person name="Lewis L.R."/>
            <person name="Margolis J."/>
            <person name="Morgan M."/>
            <person name="Nazareth L.V."/>
            <person name="Nguyen N."/>
            <person name="Okwuonu G."/>
            <person name="Parker D."/>
            <person name="Richards S."/>
            <person name="Ruiz S.J."/>
            <person name="Santibanez J."/>
            <person name="Savard J."/>
            <person name="Scherer S.E."/>
            <person name="Schneider B."/>
            <person name="Sodergren E."/>
            <person name="Tautz D."/>
            <person name="Vattahil S."/>
            <person name="Villasana D."/>
            <person name="White C.S."/>
            <person name="Wright R."/>
            <person name="Park Y."/>
            <person name="Beeman R.W."/>
            <person name="Lord J."/>
            <person name="Oppert B."/>
            <person name="Lorenzen M."/>
            <person name="Brown S."/>
            <person name="Wang L."/>
            <person name="Savard J."/>
            <person name="Tautz D."/>
            <person name="Richards S."/>
            <person name="Weinstock G."/>
            <person name="Gibbs R.A."/>
            <person name="Liu Y."/>
            <person name="Worley K."/>
            <person name="Weinstock G."/>
            <person name="Elsik C.G."/>
            <person name="Reese J.T."/>
            <person name="Elhaik E."/>
            <person name="Landan G."/>
            <person name="Graur D."/>
            <person name="Arensburger P."/>
            <person name="Atkinson P."/>
            <person name="Beeman R.W."/>
            <person name="Beidler J."/>
            <person name="Brown S.J."/>
            <person name="Demuth J.P."/>
            <person name="Drury D.W."/>
            <person name="Du Y.Z."/>
            <person name="Fujiwara H."/>
            <person name="Lorenzen M."/>
            <person name="Maselli V."/>
            <person name="Osanai M."/>
            <person name="Park Y."/>
            <person name="Robertson H.M."/>
            <person name="Tu Z."/>
            <person name="Wang J.J."/>
            <person name="Wang S."/>
            <person name="Richards S."/>
            <person name="Song H."/>
            <person name="Zhang L."/>
            <person name="Sodergren E."/>
            <person name="Werner D."/>
            <person name="Stanke M."/>
            <person name="Morgenstern B."/>
            <person name="Solovyev V."/>
            <person name="Kosarev P."/>
            <person name="Brown G."/>
            <person name="Chen H.C."/>
            <person name="Ermolaeva O."/>
            <person name="Hlavina W."/>
            <person name="Kapustin Y."/>
            <person name="Kiryutin B."/>
            <person name="Kitts P."/>
            <person name="Maglott D."/>
            <person name="Pruitt K."/>
            <person name="Sapojnikov V."/>
            <person name="Souvorov A."/>
            <person name="Mackey A.J."/>
            <person name="Waterhouse R.M."/>
            <person name="Wyder S."/>
            <person name="Zdobnov E.M."/>
            <person name="Zdobnov E.M."/>
            <person name="Wyder S."/>
            <person name="Kriventseva E.V."/>
            <person name="Kadowaki T."/>
            <person name="Bork P."/>
            <person name="Aranda M."/>
            <person name="Bao R."/>
            <person name="Beermann A."/>
            <person name="Berns N."/>
            <person name="Bolognesi R."/>
            <person name="Bonneton F."/>
            <person name="Bopp D."/>
            <person name="Brown S.J."/>
            <person name="Bucher G."/>
            <person name="Butts T."/>
            <person name="Chaumot A."/>
            <person name="Denell R.E."/>
            <person name="Ferrier D.E."/>
            <person name="Friedrich M."/>
            <person name="Gordon C.M."/>
            <person name="Jindra M."/>
            <person name="Klingler M."/>
            <person name="Lan Q."/>
            <person name="Lattorff H.M."/>
            <person name="Laudet V."/>
            <person name="von Levetsow C."/>
            <person name="Liu Z."/>
            <person name="Lutz R."/>
            <person name="Lynch J.A."/>
            <person name="da Fonseca R.N."/>
            <person name="Posnien N."/>
            <person name="Reuter R."/>
            <person name="Roth S."/>
            <person name="Savard J."/>
            <person name="Schinko J.B."/>
            <person name="Schmitt C."/>
            <person name="Schoppmeier M."/>
            <person name="Schroder R."/>
            <person name="Shippy T.D."/>
            <person name="Simonnet F."/>
            <person name="Marques-Souza H."/>
            <person name="Tautz D."/>
            <person name="Tomoyasu Y."/>
            <person name="Trauner J."/>
            <person name="Van der Zee M."/>
            <person name="Vervoort M."/>
            <person name="Wittkopp N."/>
            <person name="Wimmer E.A."/>
            <person name="Yang X."/>
            <person name="Jones A.K."/>
            <person name="Sattelle D.B."/>
            <person name="Ebert P.R."/>
            <person name="Nelson D."/>
            <person name="Scott J.G."/>
            <person name="Beeman R.W."/>
            <person name="Muthukrishnan S."/>
            <person name="Kramer K.J."/>
            <person name="Arakane Y."/>
            <person name="Beeman R.W."/>
            <person name="Zhu Q."/>
            <person name="Hogenkamp D."/>
            <person name="Dixit R."/>
            <person name="Oppert B."/>
            <person name="Jiang H."/>
            <person name="Zou Z."/>
            <person name="Marshall J."/>
            <person name="Elpidina E."/>
            <person name="Vinokurov K."/>
            <person name="Oppert C."/>
            <person name="Zou Z."/>
            <person name="Evans J."/>
            <person name="Lu Z."/>
            <person name="Zhao P."/>
            <person name="Sumathipala N."/>
            <person name="Altincicek B."/>
            <person name="Vilcinskas A."/>
            <person name="Williams M."/>
            <person name="Hultmark D."/>
            <person name="Hetru C."/>
            <person name="Jiang H."/>
            <person name="Grimmelikhuijzen C.J."/>
            <person name="Hauser F."/>
            <person name="Cazzamali G."/>
            <person name="Williamson M."/>
            <person name="Park Y."/>
            <person name="Li B."/>
            <person name="Tanaka Y."/>
            <person name="Predel R."/>
            <person name="Neupert S."/>
            <person name="Schachtner J."/>
            <person name="Verleyen P."/>
            <person name="Raible F."/>
            <person name="Bork P."/>
            <person name="Friedrich M."/>
            <person name="Walden K.K."/>
            <person name="Robertson H.M."/>
            <person name="Angeli S."/>
            <person name="Foret S."/>
            <person name="Bucher G."/>
            <person name="Schuetz S."/>
            <person name="Maleszka R."/>
            <person name="Wimmer E.A."/>
            <person name="Beeman R.W."/>
            <person name="Lorenzen M."/>
            <person name="Tomoyasu Y."/>
            <person name="Miller S.C."/>
            <person name="Grossmann D."/>
            <person name="Bucher G."/>
        </authorList>
    </citation>
    <scope>NUCLEOTIDE SEQUENCE [LARGE SCALE GENOMIC DNA]</scope>
    <source>
        <strain evidence="2 3">Georgia GA2</strain>
    </source>
</reference>
<dbReference type="GO" id="GO:0071897">
    <property type="term" value="P:DNA biosynthetic process"/>
    <property type="evidence" value="ECO:0007669"/>
    <property type="project" value="UniProtKB-ARBA"/>
</dbReference>
<dbReference type="InterPro" id="IPR043502">
    <property type="entry name" value="DNA/RNA_pol_sf"/>
</dbReference>
<evidence type="ECO:0000259" key="1">
    <source>
        <dbReference type="PROSITE" id="PS50878"/>
    </source>
</evidence>
<accession>D7EKI5</accession>
<evidence type="ECO:0000313" key="2">
    <source>
        <dbReference type="EMBL" id="EFA13162.1"/>
    </source>
</evidence>
<dbReference type="HOGENOM" id="CLU_503761_0_0_1"/>
<proteinExistence type="predicted"/>
<dbReference type="SUPFAM" id="SSF56672">
    <property type="entry name" value="DNA/RNA polymerases"/>
    <property type="match status" value="1"/>
</dbReference>
<dbReference type="PhylomeDB" id="D7EKI5"/>
<dbReference type="STRING" id="7070.D7EKI5"/>
<dbReference type="PANTHER" id="PTHR37557:SF4">
    <property type="entry name" value="CCHC-TYPE DOMAIN-CONTAINING PROTEIN"/>
    <property type="match status" value="1"/>
</dbReference>
<dbReference type="EMBL" id="KQ971949">
    <property type="protein sequence ID" value="EFA13162.1"/>
    <property type="molecule type" value="Genomic_DNA"/>
</dbReference>
<sequence length="541" mass="62322">MTRAKQTFKEKVEKRRQKCCLEFAENDLARNPWGVVYKLASEKFKTRGILQSFQTDEDDNITRDFQSTMEFLITNLFPDDDPDVNIEEQRVTQSDFRTTTAEVGSDVVITEEEVDNVVSQIQNKKAPGLNNLKGRILKKLHPKITPLITRIYNACWTLNYFPTTWKKENHQEKAQRQFGFVKGRSTSDALHSLVSTIRDSQAKYVATIFFDIKGAFDNLWWPSLIKALRRRGATPKLTAMIKSYLTDRVVQFTQGDFTVRKTCTKGCPQGSVLGPTLWNLIMDVLLNSDWPDFTTPIAYADDLVVIVESDLRSQLKIRLTQVINKITDWATRNKLSVSETKTKLMINKSPPRTYHRDLDIRIYGSRIALVKTQKYLGILLDSKLHLFFDELITPQTFDSIRHCREYVNLHALDRWQHRWETSTKGRILFEFFPDVFRRLEGPPITFSHHKSQVPTGHGNFGIHQLRLGKSENSKLCPNCPDFDDDPVHRILEGPLFGEVQERIRGITGTWPPDLTQVPFIVNDEVFSALSLDLTPTNVTLD</sequence>
<evidence type="ECO:0000313" key="3">
    <source>
        <dbReference type="Proteomes" id="UP000007266"/>
    </source>
</evidence>
<organism evidence="2 3">
    <name type="scientific">Tribolium castaneum</name>
    <name type="common">Red flour beetle</name>
    <dbReference type="NCBI Taxonomy" id="7070"/>
    <lineage>
        <taxon>Eukaryota</taxon>
        <taxon>Metazoa</taxon>
        <taxon>Ecdysozoa</taxon>
        <taxon>Arthropoda</taxon>
        <taxon>Hexapoda</taxon>
        <taxon>Insecta</taxon>
        <taxon>Pterygota</taxon>
        <taxon>Neoptera</taxon>
        <taxon>Endopterygota</taxon>
        <taxon>Coleoptera</taxon>
        <taxon>Polyphaga</taxon>
        <taxon>Cucujiformia</taxon>
        <taxon>Tenebrionidae</taxon>
        <taxon>Tenebrionidae incertae sedis</taxon>
        <taxon>Tribolium</taxon>
    </lineage>
</organism>
<dbReference type="PROSITE" id="PS50878">
    <property type="entry name" value="RT_POL"/>
    <property type="match status" value="1"/>
</dbReference>
<keyword evidence="3" id="KW-1185">Reference proteome</keyword>
<dbReference type="InterPro" id="IPR000477">
    <property type="entry name" value="RT_dom"/>
</dbReference>
<dbReference type="Pfam" id="PF00078">
    <property type="entry name" value="RVT_1"/>
    <property type="match status" value="1"/>
</dbReference>